<accession>A0AAV5FAE0</accession>
<comment type="caution">
    <text evidence="2">The sequence shown here is derived from an EMBL/GenBank/DDBJ whole genome shotgun (WGS) entry which is preliminary data.</text>
</comment>
<feature type="region of interest" description="Disordered" evidence="1">
    <location>
        <begin position="70"/>
        <end position="96"/>
    </location>
</feature>
<dbReference type="EMBL" id="BQKI01000083">
    <property type="protein sequence ID" value="GJN31872.1"/>
    <property type="molecule type" value="Genomic_DNA"/>
</dbReference>
<reference evidence="2" key="1">
    <citation type="journal article" date="2018" name="DNA Res.">
        <title>Multiple hybrid de novo genome assembly of finger millet, an orphan allotetraploid crop.</title>
        <authorList>
            <person name="Hatakeyama M."/>
            <person name="Aluri S."/>
            <person name="Balachadran M.T."/>
            <person name="Sivarajan S.R."/>
            <person name="Patrignani A."/>
            <person name="Gruter S."/>
            <person name="Poveda L."/>
            <person name="Shimizu-Inatsugi R."/>
            <person name="Baeten J."/>
            <person name="Francoijs K.J."/>
            <person name="Nataraja K.N."/>
            <person name="Reddy Y.A.N."/>
            <person name="Phadnis S."/>
            <person name="Ravikumar R.L."/>
            <person name="Schlapbach R."/>
            <person name="Sreeman S.M."/>
            <person name="Shimizu K.K."/>
        </authorList>
    </citation>
    <scope>NUCLEOTIDE SEQUENCE</scope>
</reference>
<proteinExistence type="predicted"/>
<name>A0AAV5FAE0_ELECO</name>
<evidence type="ECO:0000256" key="1">
    <source>
        <dbReference type="SAM" id="MobiDB-lite"/>
    </source>
</evidence>
<evidence type="ECO:0000313" key="3">
    <source>
        <dbReference type="Proteomes" id="UP001054889"/>
    </source>
</evidence>
<dbReference type="Proteomes" id="UP001054889">
    <property type="component" value="Unassembled WGS sequence"/>
</dbReference>
<dbReference type="AlphaFoldDB" id="A0AAV5FAE0"/>
<sequence>MEAIMAASTIEGGVLKTPAQVVAEVLPKTTFLRNAELKTKGRSIKSVAAAAARVEELESELDAERQATLDLKKKTRTHGEANGGFRINKAERNGTS</sequence>
<gene>
    <name evidence="2" type="primary">gb20326</name>
    <name evidence="2" type="ORF">PR202_gb20326</name>
</gene>
<evidence type="ECO:0000313" key="2">
    <source>
        <dbReference type="EMBL" id="GJN31872.1"/>
    </source>
</evidence>
<organism evidence="2 3">
    <name type="scientific">Eleusine coracana subsp. coracana</name>
    <dbReference type="NCBI Taxonomy" id="191504"/>
    <lineage>
        <taxon>Eukaryota</taxon>
        <taxon>Viridiplantae</taxon>
        <taxon>Streptophyta</taxon>
        <taxon>Embryophyta</taxon>
        <taxon>Tracheophyta</taxon>
        <taxon>Spermatophyta</taxon>
        <taxon>Magnoliopsida</taxon>
        <taxon>Liliopsida</taxon>
        <taxon>Poales</taxon>
        <taxon>Poaceae</taxon>
        <taxon>PACMAD clade</taxon>
        <taxon>Chloridoideae</taxon>
        <taxon>Cynodonteae</taxon>
        <taxon>Eleusininae</taxon>
        <taxon>Eleusine</taxon>
    </lineage>
</organism>
<keyword evidence="3" id="KW-1185">Reference proteome</keyword>
<protein>
    <submittedName>
        <fullName evidence="2">Uncharacterized protein</fullName>
    </submittedName>
</protein>
<reference evidence="2" key="2">
    <citation type="submission" date="2021-12" db="EMBL/GenBank/DDBJ databases">
        <title>Resequencing data analysis of finger millet.</title>
        <authorList>
            <person name="Hatakeyama M."/>
            <person name="Aluri S."/>
            <person name="Balachadran M.T."/>
            <person name="Sivarajan S.R."/>
            <person name="Poveda L."/>
            <person name="Shimizu-Inatsugi R."/>
            <person name="Schlapbach R."/>
            <person name="Sreeman S.M."/>
            <person name="Shimizu K.K."/>
        </authorList>
    </citation>
    <scope>NUCLEOTIDE SEQUENCE</scope>
</reference>